<dbReference type="STRING" id="8153.ENSHBUP00000003886"/>
<evidence type="ECO:0000256" key="9">
    <source>
        <dbReference type="ARBA" id="ARBA00023158"/>
    </source>
</evidence>
<evidence type="ECO:0000256" key="2">
    <source>
        <dbReference type="ARBA" id="ARBA00022473"/>
    </source>
</evidence>
<evidence type="ECO:0000313" key="18">
    <source>
        <dbReference type="Ensembl" id="ENSHBUP00000003886.1"/>
    </source>
</evidence>
<dbReference type="PANTHER" id="PTHR22948:SF76">
    <property type="entry name" value="FI20010P1-RELATED"/>
    <property type="match status" value="1"/>
</dbReference>
<evidence type="ECO:0000256" key="13">
    <source>
        <dbReference type="ARBA" id="ARBA00067143"/>
    </source>
</evidence>
<dbReference type="OrthoDB" id="341421at2759"/>
<feature type="compositionally biased region" description="Polar residues" evidence="15">
    <location>
        <begin position="813"/>
        <end position="825"/>
    </location>
</feature>
<keyword evidence="10" id="KW-0469">Meiosis</keyword>
<keyword evidence="19" id="KW-1185">Reference proteome</keyword>
<feature type="domain" description="Tudor" evidence="16">
    <location>
        <begin position="230"/>
        <end position="290"/>
    </location>
</feature>
<comment type="similarity">
    <text evidence="12">Belongs to the TDRD1 family.</text>
</comment>
<keyword evidence="4" id="KW-0479">Metal-binding</keyword>
<dbReference type="SUPFAM" id="SSF63748">
    <property type="entry name" value="Tudor/PWWP/MBT"/>
    <property type="match status" value="4"/>
</dbReference>
<evidence type="ECO:0000313" key="19">
    <source>
        <dbReference type="Proteomes" id="UP000264840"/>
    </source>
</evidence>
<dbReference type="Proteomes" id="UP000264840">
    <property type="component" value="Unplaced"/>
</dbReference>
<dbReference type="Gene3D" id="2.30.30.140">
    <property type="match status" value="4"/>
</dbReference>
<evidence type="ECO:0000256" key="3">
    <source>
        <dbReference type="ARBA" id="ARBA00022490"/>
    </source>
</evidence>
<keyword evidence="9" id="KW-0943">RNA-mediated gene silencing</keyword>
<reference evidence="18" key="2">
    <citation type="submission" date="2025-09" db="UniProtKB">
        <authorList>
            <consortium name="Ensembl"/>
        </authorList>
    </citation>
    <scope>IDENTIFICATION</scope>
</reference>
<dbReference type="Pfam" id="PF00567">
    <property type="entry name" value="TUDOR"/>
    <property type="match status" value="4"/>
</dbReference>
<dbReference type="AlphaFoldDB" id="A0A3Q3BQ38"/>
<feature type="region of interest" description="Disordered" evidence="15">
    <location>
        <begin position="811"/>
        <end position="838"/>
    </location>
</feature>
<dbReference type="GO" id="GO:0051321">
    <property type="term" value="P:meiotic cell cycle"/>
    <property type="evidence" value="ECO:0007669"/>
    <property type="project" value="UniProtKB-KW"/>
</dbReference>
<dbReference type="PROSITE" id="PS50865">
    <property type="entry name" value="ZF_MYND_2"/>
    <property type="match status" value="1"/>
</dbReference>
<evidence type="ECO:0000259" key="16">
    <source>
        <dbReference type="PROSITE" id="PS50304"/>
    </source>
</evidence>
<evidence type="ECO:0000256" key="1">
    <source>
        <dbReference type="ARBA" id="ARBA00004496"/>
    </source>
</evidence>
<evidence type="ECO:0000256" key="12">
    <source>
        <dbReference type="ARBA" id="ARBA00060949"/>
    </source>
</evidence>
<dbReference type="FunFam" id="2.30.30.140:FF:000048">
    <property type="entry name" value="Tudor domain containing 1"/>
    <property type="match status" value="1"/>
</dbReference>
<evidence type="ECO:0000256" key="14">
    <source>
        <dbReference type="PROSITE-ProRule" id="PRU00134"/>
    </source>
</evidence>
<accession>A0A3Q3BQ38</accession>
<keyword evidence="6 14" id="KW-0863">Zinc-finger</keyword>
<dbReference type="InterPro" id="IPR002893">
    <property type="entry name" value="Znf_MYND"/>
</dbReference>
<dbReference type="GO" id="GO:0043186">
    <property type="term" value="C:P granule"/>
    <property type="evidence" value="ECO:0007669"/>
    <property type="project" value="TreeGrafter"/>
</dbReference>
<keyword evidence="8" id="KW-0862">Zinc</keyword>
<comment type="function">
    <text evidence="11">Plays a central role during spermatogenesis by participating in the repression transposable elements and preventing their mobilization, which is essential for the germline integrity. Acts via the piRNA metabolic process, which mediates the repression of transposable elements during meiosis by forming complexes composed of piRNAs and Piwi proteins and governs the methylation and subsequent repression of transposons. Required for the localization of Piwi proteins to the meiotic nuage. Involved in the piRNA metabolic process by ensuring the entry of correct transcripts into the normal piRNA pool and limiting the entry of cellular transcripts into the piRNA pathway. May act by allowing the recruitment of piRNA biogenesis or loading factors that ensure the correct entry of transcripts and piRNAs into Piwi proteins.</text>
</comment>
<dbReference type="OMA" id="YCSAQKS"/>
<dbReference type="RefSeq" id="XP_005928227.1">
    <property type="nucleotide sequence ID" value="XM_005928165.3"/>
</dbReference>
<evidence type="ECO:0000256" key="6">
    <source>
        <dbReference type="ARBA" id="ARBA00022771"/>
    </source>
</evidence>
<dbReference type="GeneID" id="102310451"/>
<evidence type="ECO:0000256" key="15">
    <source>
        <dbReference type="SAM" id="MobiDB-lite"/>
    </source>
</evidence>
<keyword evidence="2" id="KW-0217">Developmental protein</keyword>
<dbReference type="CTD" id="56165"/>
<dbReference type="GO" id="GO:0030719">
    <property type="term" value="P:P granule organization"/>
    <property type="evidence" value="ECO:0007669"/>
    <property type="project" value="Ensembl"/>
</dbReference>
<dbReference type="FunFam" id="6.10.140.2220:FF:000011">
    <property type="entry name" value="Tudor domain containing 1"/>
    <property type="match status" value="1"/>
</dbReference>
<evidence type="ECO:0000259" key="17">
    <source>
        <dbReference type="PROSITE" id="PS50865"/>
    </source>
</evidence>
<dbReference type="InterPro" id="IPR047377">
    <property type="entry name" value="Tudor_TDRD1_rpt2"/>
</dbReference>
<dbReference type="InterPro" id="IPR002999">
    <property type="entry name" value="Tudor"/>
</dbReference>
<evidence type="ECO:0000256" key="4">
    <source>
        <dbReference type="ARBA" id="ARBA00022723"/>
    </source>
</evidence>
<dbReference type="InterPro" id="IPR035437">
    <property type="entry name" value="SNase_OB-fold_sf"/>
</dbReference>
<organism evidence="18 19">
    <name type="scientific">Haplochromis burtoni</name>
    <name type="common">Burton's mouthbrooder</name>
    <name type="synonym">Chromis burtoni</name>
    <dbReference type="NCBI Taxonomy" id="8153"/>
    <lineage>
        <taxon>Eukaryota</taxon>
        <taxon>Metazoa</taxon>
        <taxon>Chordata</taxon>
        <taxon>Craniata</taxon>
        <taxon>Vertebrata</taxon>
        <taxon>Euteleostomi</taxon>
        <taxon>Actinopterygii</taxon>
        <taxon>Neopterygii</taxon>
        <taxon>Teleostei</taxon>
        <taxon>Neoteleostei</taxon>
        <taxon>Acanthomorphata</taxon>
        <taxon>Ovalentaria</taxon>
        <taxon>Cichlomorphae</taxon>
        <taxon>Cichliformes</taxon>
        <taxon>Cichlidae</taxon>
        <taxon>African cichlids</taxon>
        <taxon>Pseudocrenilabrinae</taxon>
        <taxon>Haplochromini</taxon>
        <taxon>Haplochromis</taxon>
    </lineage>
</organism>
<keyword evidence="7" id="KW-0221">Differentiation</keyword>
<proteinExistence type="inferred from homology"/>
<dbReference type="Gene3D" id="2.40.50.90">
    <property type="match status" value="3"/>
</dbReference>
<evidence type="ECO:0000256" key="5">
    <source>
        <dbReference type="ARBA" id="ARBA00022737"/>
    </source>
</evidence>
<dbReference type="GO" id="GO:0034587">
    <property type="term" value="P:piRNA processing"/>
    <property type="evidence" value="ECO:0007669"/>
    <property type="project" value="TreeGrafter"/>
</dbReference>
<feature type="domain" description="Tudor" evidence="16">
    <location>
        <begin position="674"/>
        <end position="732"/>
    </location>
</feature>
<evidence type="ECO:0000256" key="10">
    <source>
        <dbReference type="ARBA" id="ARBA00023254"/>
    </source>
</evidence>
<dbReference type="GO" id="GO:0008270">
    <property type="term" value="F:zinc ion binding"/>
    <property type="evidence" value="ECO:0007669"/>
    <property type="project" value="UniProtKB-KW"/>
</dbReference>
<feature type="domain" description="MYND-type" evidence="17">
    <location>
        <begin position="91"/>
        <end position="127"/>
    </location>
</feature>
<dbReference type="GO" id="GO:0007283">
    <property type="term" value="P:spermatogenesis"/>
    <property type="evidence" value="ECO:0007669"/>
    <property type="project" value="TreeGrafter"/>
</dbReference>
<feature type="region of interest" description="Disordered" evidence="15">
    <location>
        <begin position="1056"/>
        <end position="1104"/>
    </location>
</feature>
<keyword evidence="3" id="KW-0963">Cytoplasm</keyword>
<dbReference type="CDD" id="cd20409">
    <property type="entry name" value="Tudor_TDRD1_rpt2"/>
    <property type="match status" value="1"/>
</dbReference>
<dbReference type="PROSITE" id="PS50304">
    <property type="entry name" value="TUDOR"/>
    <property type="match status" value="4"/>
</dbReference>
<sequence length="1195" mass="129875">MDSPALTTGTEMNRSFSTNVVRPNLPLRKPSSIPAGVCGTLPLPRHLTMPSAPAVRLPSGAIGDGPINSSVNRDKSGLLGSGQPSLTVHFCNYCGHQGNFRCKRCKKVPYCSVACQTEDWKTHRHVCKALDPEPVKGKPVEAAAVPAKEDRASLGELKHGESSSLQRVYFKDLHVTKVIKGTDIQACVVEFYSPSRFFLVPQSPELLESLQSISTELQKTYCSSSVTTHVPCVGEICAVQFSCDMKWYRGLVQTLAPDHKMANVLYIDFGNEENVPVDRIRALTADIKPFCPCAMECRITGVVPVAGSWSGECCIAVRQLLAGKIVTVRLVETVEDGRIHAVDILLSMGKQLNTFLLEHGYADKEPVNIVPTEQDINAMMSASLENFRCLSDGKDDNTWAQPPEPITQAVGDQLSVVVTHFQSPTELIVQKVENAGLIQDLQLKLREHCSQVATPQNFRPAPTTVCCAQFSEDKQWYRAKILAYSSEERVCVGYLDFGNSEEVGLGHLRPIASSLLRLPMQAIPCGLAGVQPVGESWPEDCLLALQRRVSNRILHIEIQGAHGGKALVTMIDESSDPQANIAELLISAGYAAPCAVTTDNETVVTAEAQACEPLVWSCTELPCNSQAVALLVTVVAENPAAFYCRIDSPTDHQRLKELGAQLKQHCEADASPFEPKVGEPCCALLPGDGAWCRAMVTGLSDDKVAVNFVDYGYSLTVEKGHLRSITAQLLTLPFQAVRCWLTGVEPLGSEWSSEAVLWFQTQVYGEQLSARVLSVTEQGYGVELESRGVNVAAALISEQLAKVPGEIARETHGTTGSATKQSVKTNEQDPLETQVSSQTEVNFKEIPAEGWTAVSTEVPSFPVEWKTVELPLSDAFQPYFAGIINPSIFYLLGPARVDQQKLQEVMVELAVYCNSQATLSTAVKGKPTPGAACCAQFSADNNWYRAVILEVGEKEVSVLYADYGNSEKVPYSRILPIPSNLLELPFQITRCTLAGKENFPAEWPQEVQLIFQNAVLDGVLATVQHFDGSANVLSLTLPAEKGGGNITDMISEALHAQRRSNPCTTSTQKTDKTGSSTSVNTAAAPDGSKPKSVPEIQKEPVSTTVLANTVDATSQHPEEKMNISAALACEEPVKEITEQIKPPIQNTSNSDALQTSGCCCLSLQAKIDELEELMKLQLSLIQMFVGQKKYDKQHC</sequence>
<evidence type="ECO:0000256" key="7">
    <source>
        <dbReference type="ARBA" id="ARBA00022782"/>
    </source>
</evidence>
<comment type="subcellular location">
    <subcellularLocation>
        <location evidence="1">Cytoplasm</location>
    </subcellularLocation>
</comment>
<dbReference type="GO" id="GO:0034584">
    <property type="term" value="F:piRNA binding"/>
    <property type="evidence" value="ECO:0007669"/>
    <property type="project" value="Ensembl"/>
</dbReference>
<dbReference type="SMART" id="SM00333">
    <property type="entry name" value="TUDOR"/>
    <property type="match status" value="4"/>
</dbReference>
<protein>
    <recommendedName>
        <fullName evidence="13">Tudor domain-containing protein 1</fullName>
    </recommendedName>
</protein>
<dbReference type="FunFam" id="2.30.30.140:FF:000018">
    <property type="entry name" value="Serine/threonine-protein kinase 31"/>
    <property type="match status" value="2"/>
</dbReference>
<dbReference type="Gene3D" id="6.10.140.2220">
    <property type="match status" value="1"/>
</dbReference>
<reference evidence="18" key="1">
    <citation type="submission" date="2025-08" db="UniProtKB">
        <authorList>
            <consortium name="Ensembl"/>
        </authorList>
    </citation>
    <scope>IDENTIFICATION</scope>
</reference>
<evidence type="ECO:0000256" key="8">
    <source>
        <dbReference type="ARBA" id="ARBA00022833"/>
    </source>
</evidence>
<dbReference type="SUPFAM" id="SSF144232">
    <property type="entry name" value="HIT/MYND zinc finger-like"/>
    <property type="match status" value="1"/>
</dbReference>
<feature type="domain" description="Tudor" evidence="16">
    <location>
        <begin position="926"/>
        <end position="984"/>
    </location>
</feature>
<dbReference type="Ensembl" id="ENSHBUT00000009626.1">
    <property type="protein sequence ID" value="ENSHBUP00000003886.1"/>
    <property type="gene ID" value="ENSHBUG00000005216.1"/>
</dbReference>
<evidence type="ECO:0000256" key="11">
    <source>
        <dbReference type="ARBA" id="ARBA00060128"/>
    </source>
</evidence>
<dbReference type="PANTHER" id="PTHR22948">
    <property type="entry name" value="TUDOR DOMAIN CONTAINING PROTEIN"/>
    <property type="match status" value="1"/>
</dbReference>
<dbReference type="GeneTree" id="ENSGT00940000158754"/>
<dbReference type="InterPro" id="IPR050621">
    <property type="entry name" value="Tudor_domain_containing"/>
</dbReference>
<name>A0A3Q3BQ38_HAPBU</name>
<feature type="compositionally biased region" description="Polar residues" evidence="15">
    <location>
        <begin position="1059"/>
        <end position="1081"/>
    </location>
</feature>
<feature type="domain" description="Tudor" evidence="16">
    <location>
        <begin position="459"/>
        <end position="518"/>
    </location>
</feature>
<keyword evidence="5" id="KW-0677">Repeat</keyword>
<dbReference type="Pfam" id="PF01753">
    <property type="entry name" value="zf-MYND"/>
    <property type="match status" value="1"/>
</dbReference>